<keyword evidence="1" id="KW-1133">Transmembrane helix</keyword>
<feature type="transmembrane region" description="Helical" evidence="1">
    <location>
        <begin position="40"/>
        <end position="61"/>
    </location>
</feature>
<reference evidence="2 3" key="1">
    <citation type="submission" date="2019-02" db="EMBL/GenBank/DDBJ databases">
        <authorList>
            <person name="Goldberg S.R."/>
            <person name="Haltli B.A."/>
            <person name="Correa H."/>
            <person name="Russell K.G."/>
        </authorList>
    </citation>
    <scope>NUCLEOTIDE SEQUENCE [LARGE SCALE GENOMIC DNA]</scope>
    <source>
        <strain evidence="2 3">JCM 16186</strain>
    </source>
</reference>
<dbReference type="Proteomes" id="UP000798808">
    <property type="component" value="Unassembled WGS sequence"/>
</dbReference>
<proteinExistence type="predicted"/>
<evidence type="ECO:0000313" key="3">
    <source>
        <dbReference type="Proteomes" id="UP000798808"/>
    </source>
</evidence>
<evidence type="ECO:0000313" key="2">
    <source>
        <dbReference type="EMBL" id="MTI25646.1"/>
    </source>
</evidence>
<keyword evidence="3" id="KW-1185">Reference proteome</keyword>
<protein>
    <recommendedName>
        <fullName evidence="4">DUF3989 domain-containing protein</fullName>
    </recommendedName>
</protein>
<evidence type="ECO:0000256" key="1">
    <source>
        <dbReference type="SAM" id="Phobius"/>
    </source>
</evidence>
<keyword evidence="1" id="KW-0472">Membrane</keyword>
<organism evidence="2 3">
    <name type="scientific">Fulvivirga kasyanovii</name>
    <dbReference type="NCBI Taxonomy" id="396812"/>
    <lineage>
        <taxon>Bacteria</taxon>
        <taxon>Pseudomonadati</taxon>
        <taxon>Bacteroidota</taxon>
        <taxon>Cytophagia</taxon>
        <taxon>Cytophagales</taxon>
        <taxon>Fulvivirgaceae</taxon>
        <taxon>Fulvivirga</taxon>
    </lineage>
</organism>
<dbReference type="RefSeq" id="WP_155171951.1">
    <property type="nucleotide sequence ID" value="NZ_BAAAFL010000012.1"/>
</dbReference>
<accession>A0ABW9RPM2</accession>
<evidence type="ECO:0008006" key="4">
    <source>
        <dbReference type="Google" id="ProtNLM"/>
    </source>
</evidence>
<dbReference type="EMBL" id="SMLW01000530">
    <property type="protein sequence ID" value="MTI25646.1"/>
    <property type="molecule type" value="Genomic_DNA"/>
</dbReference>
<sequence>MGRHEIRLRRKKMTSRRIESHKDYYDLLKRHERSSIGKRLLRIVIYIIIFMGLIMLGYFALREIDKPQNDTPKGEAQAKAYKTSRPGVLINVSLNTKNHGKA</sequence>
<comment type="caution">
    <text evidence="2">The sequence shown here is derived from an EMBL/GenBank/DDBJ whole genome shotgun (WGS) entry which is preliminary data.</text>
</comment>
<name>A0ABW9RPM2_9BACT</name>
<gene>
    <name evidence="2" type="ORF">E1163_11890</name>
</gene>
<keyword evidence="1" id="KW-0812">Transmembrane</keyword>